<dbReference type="Pfam" id="PF01381">
    <property type="entry name" value="HTH_3"/>
    <property type="match status" value="1"/>
</dbReference>
<dbReference type="PROSITE" id="PS50943">
    <property type="entry name" value="HTH_CROC1"/>
    <property type="match status" value="1"/>
</dbReference>
<dbReference type="KEGG" id="spon:HME9304_02872"/>
<dbReference type="InterPro" id="IPR010982">
    <property type="entry name" value="Lambda_DNA-bd_dom_sf"/>
</dbReference>
<gene>
    <name evidence="2" type="ORF">HME9304_02872</name>
</gene>
<protein>
    <recommendedName>
        <fullName evidence="1">HTH cro/C1-type domain-containing protein</fullName>
    </recommendedName>
</protein>
<dbReference type="SMART" id="SM00530">
    <property type="entry name" value="HTH_XRE"/>
    <property type="match status" value="1"/>
</dbReference>
<reference evidence="2 3" key="1">
    <citation type="submission" date="2018-06" db="EMBL/GenBank/DDBJ databases">
        <title>Spongiibacterium sp. HME9304 Genome sequencing and assembly.</title>
        <authorList>
            <person name="Kang H."/>
            <person name="Kim H."/>
            <person name="Joh K."/>
        </authorList>
    </citation>
    <scope>NUCLEOTIDE SEQUENCE [LARGE SCALE GENOMIC DNA]</scope>
    <source>
        <strain evidence="2 3">HME9304</strain>
    </source>
</reference>
<dbReference type="AlphaFoldDB" id="A0A2Z4LVR0"/>
<dbReference type="RefSeq" id="WP_112379195.1">
    <property type="nucleotide sequence ID" value="NZ_CP030104.1"/>
</dbReference>
<organism evidence="2 3">
    <name type="scientific">Flagellimonas maritima</name>
    <dbReference type="NCBI Taxonomy" id="1383885"/>
    <lineage>
        <taxon>Bacteria</taxon>
        <taxon>Pseudomonadati</taxon>
        <taxon>Bacteroidota</taxon>
        <taxon>Flavobacteriia</taxon>
        <taxon>Flavobacteriales</taxon>
        <taxon>Flavobacteriaceae</taxon>
        <taxon>Flagellimonas</taxon>
    </lineage>
</organism>
<sequence length="119" mass="13714">MTTVSHKEYVKACLRLEELIKVVDDSTPLENPLSKEFIEVSNIVERYEEVHYPIGLPSLREVIELRMLEMNLKRKDLAALLNTSESKISGYLKSESEITFKQAKIIHKELNIDGDIILQ</sequence>
<dbReference type="Proteomes" id="UP000248536">
    <property type="component" value="Chromosome"/>
</dbReference>
<evidence type="ECO:0000313" key="3">
    <source>
        <dbReference type="Proteomes" id="UP000248536"/>
    </source>
</evidence>
<dbReference type="GO" id="GO:0003677">
    <property type="term" value="F:DNA binding"/>
    <property type="evidence" value="ECO:0007669"/>
    <property type="project" value="InterPro"/>
</dbReference>
<dbReference type="SUPFAM" id="SSF47413">
    <property type="entry name" value="lambda repressor-like DNA-binding domains"/>
    <property type="match status" value="1"/>
</dbReference>
<dbReference type="EMBL" id="CP030104">
    <property type="protein sequence ID" value="AWX45842.1"/>
    <property type="molecule type" value="Genomic_DNA"/>
</dbReference>
<dbReference type="OrthoDB" id="9796786at2"/>
<proteinExistence type="predicted"/>
<evidence type="ECO:0000313" key="2">
    <source>
        <dbReference type="EMBL" id="AWX45842.1"/>
    </source>
</evidence>
<dbReference type="InterPro" id="IPR001387">
    <property type="entry name" value="Cro/C1-type_HTH"/>
</dbReference>
<evidence type="ECO:0000259" key="1">
    <source>
        <dbReference type="PROSITE" id="PS50943"/>
    </source>
</evidence>
<name>A0A2Z4LVR0_9FLAO</name>
<feature type="domain" description="HTH cro/C1-type" evidence="1">
    <location>
        <begin position="63"/>
        <end position="117"/>
    </location>
</feature>
<keyword evidence="3" id="KW-1185">Reference proteome</keyword>
<accession>A0A2Z4LVR0</accession>